<dbReference type="EMBL" id="LBFI01000054">
    <property type="protein sequence ID" value="KKM44481.1"/>
    <property type="molecule type" value="Genomic_DNA"/>
</dbReference>
<dbReference type="Gene3D" id="3.90.182.10">
    <property type="entry name" value="Toxin - Anthrax Protective Antigen,domain 1"/>
    <property type="match status" value="2"/>
</dbReference>
<reference evidence="5 7" key="1">
    <citation type="submission" date="2015-04" db="EMBL/GenBank/DDBJ databases">
        <title>Draft genome sequence of Rathayibacter toxicus strain FH-142 (AKA 70134 or CS 32), a Western Australian isolate.</title>
        <authorList>
            <consortium name="Consortium for Microbial Forensics and Genomics (microFORGE)"/>
            <person name="Knight B.M."/>
            <person name="Roberts D.P."/>
            <person name="Lin D."/>
            <person name="Hari K."/>
            <person name="Fletcher J."/>
            <person name="Melcher U."/>
            <person name="Blagden T."/>
            <person name="Luster D.G."/>
            <person name="Sechler A.J."/>
            <person name="Schneider W.L."/>
            <person name="Winegar R.A."/>
        </authorList>
    </citation>
    <scope>NUCLEOTIDE SEQUENCE [LARGE SCALE GENOMIC DNA]</scope>
    <source>
        <strain evidence="5 7">FH142</strain>
    </source>
</reference>
<dbReference type="OrthoDB" id="3751446at2"/>
<dbReference type="GeneID" id="93666227"/>
<dbReference type="PROSITE" id="PS51820">
    <property type="entry name" value="PA14"/>
    <property type="match status" value="2"/>
</dbReference>
<dbReference type="PANTHER" id="PTHR32305:SF15">
    <property type="entry name" value="PROTEIN RHSA-RELATED"/>
    <property type="match status" value="1"/>
</dbReference>
<keyword evidence="2" id="KW-1133">Transmembrane helix</keyword>
<reference evidence="6 8" key="2">
    <citation type="submission" date="2018-02" db="EMBL/GenBank/DDBJ databases">
        <title>Bacteriophage NCPPB3778 and a type I-E CRISPR drive the evolution of the US Biological Select Agent, Rathayibacter toxicus.</title>
        <authorList>
            <person name="Davis E.W.II."/>
            <person name="Tabima J.F."/>
            <person name="Weisberg A.J."/>
            <person name="Lopes L.D."/>
            <person name="Wiseman M.S."/>
            <person name="Wiseman M.S."/>
            <person name="Pupko T."/>
            <person name="Belcher M.S."/>
            <person name="Sechler A.J."/>
            <person name="Tancos M.A."/>
            <person name="Schroeder B.K."/>
            <person name="Murray T.D."/>
            <person name="Luster D.G."/>
            <person name="Schneider W.L."/>
            <person name="Rogers E."/>
            <person name="Andreote F.D."/>
            <person name="Grunwald N.J."/>
            <person name="Putnam M.L."/>
            <person name="Chang J.H."/>
        </authorList>
    </citation>
    <scope>NUCLEOTIDE SEQUENCE [LARGE SCALE GENOMIC DNA]</scope>
    <source>
        <strain evidence="6 8">FH99</strain>
    </source>
</reference>
<feature type="region of interest" description="Disordered" evidence="1">
    <location>
        <begin position="1190"/>
        <end position="1209"/>
    </location>
</feature>
<dbReference type="InterPro" id="IPR031325">
    <property type="entry name" value="RHS_repeat"/>
</dbReference>
<feature type="transmembrane region" description="Helical" evidence="2">
    <location>
        <begin position="2204"/>
        <end position="2226"/>
    </location>
</feature>
<dbReference type="NCBIfam" id="TIGR01643">
    <property type="entry name" value="YD_repeat_2x"/>
    <property type="match status" value="1"/>
</dbReference>
<feature type="chain" id="PRO_5038208483" description="PA14 domain-containing protein" evidence="3">
    <location>
        <begin position="24"/>
        <end position="2329"/>
    </location>
</feature>
<comment type="caution">
    <text evidence="5">The sequence shown here is derived from an EMBL/GenBank/DDBJ whole genome shotgun (WGS) entry which is preliminary data.</text>
</comment>
<dbReference type="Proteomes" id="UP000237966">
    <property type="component" value="Unassembled WGS sequence"/>
</dbReference>
<dbReference type="PANTHER" id="PTHR32305">
    <property type="match status" value="1"/>
</dbReference>
<dbReference type="STRING" id="145458.APU90_06465"/>
<feature type="domain" description="PA14" evidence="4">
    <location>
        <begin position="1327"/>
        <end position="1471"/>
    </location>
</feature>
<dbReference type="KEGG" id="rtc:APU90_06465"/>
<dbReference type="SUPFAM" id="SSF56988">
    <property type="entry name" value="Anthrax protective antigen"/>
    <property type="match status" value="2"/>
</dbReference>
<feature type="domain" description="PA14" evidence="4">
    <location>
        <begin position="768"/>
        <end position="923"/>
    </location>
</feature>
<evidence type="ECO:0000313" key="5">
    <source>
        <dbReference type="EMBL" id="KKM44481.1"/>
    </source>
</evidence>
<evidence type="ECO:0000256" key="1">
    <source>
        <dbReference type="SAM" id="MobiDB-lite"/>
    </source>
</evidence>
<dbReference type="InterPro" id="IPR050708">
    <property type="entry name" value="T6SS_VgrG/RHS"/>
</dbReference>
<gene>
    <name evidence="6" type="ORF">C5C51_10415</name>
    <name evidence="5" type="ORF">VT73_09970</name>
</gene>
<feature type="signal peptide" evidence="3">
    <location>
        <begin position="1"/>
        <end position="23"/>
    </location>
</feature>
<dbReference type="EMBL" id="PSWU01000014">
    <property type="protein sequence ID" value="PPI13528.1"/>
    <property type="molecule type" value="Genomic_DNA"/>
</dbReference>
<dbReference type="InterPro" id="IPR037524">
    <property type="entry name" value="PA14/GLEYA"/>
</dbReference>
<sequence>MAFRRARALIIPTLAAVLSSALAVSVIDGASAQALNRASSTLRAEHVAHAEAAGADSLQKVPLEASDPAALPELSPLTPTDPHVPVGEAAAPAQHSPAPSPDMEKSDDIGAFDAATAKVIGRDEFTTTYTFGDKKVSDVSLTPSAVKNDAGDWVPVETELKTTGPAAWLGLGGAEVEQHPLEPVFAEHADDAAVMSLSREGHSVGFALRGAGHSVLERDLSPWADKKTKSHLEYKNVFDGVDLVYDVEKSNVKENLRLLHAPQKGEASWTWEVNAPGLSVEKDANGNIVFRDDQGSTVFAMPAPILWDSSGTENKARADADGSVSLVNDGGKTLLQVSAPQGWLEDPQRVYPVYVDPTTETTVKDVTAFKSNGKTSHGMTQVGNTNTSGVWRSIAHFDYESAVAGKQVVGANIGVTYIHDGTNGTYTGGVHDVNSYGFNGAGAQLASLTVSEQGGNTGWDDRLGEKFAEWARNGVSGGNLLVGGDERGGVYSYRWVDLHLWLATKEFPRAGWNPLPADRLENQTLTPTLHADAEYDPTGAGLNHLYRVSKNPNPDIDTRYDSGWGAGSEQKIPANYLEPNTWYYWRVWVHDNANNYYGTSTIRESQVFSFKTTDPPLPAQNTTSPADKSVIVSTTPRLQVGPIGNSNLKEYAFRIATGTDATTGQVAVSGWRTDPWWDVPASILQDGSTYTWTVLTRDKQNNEWGPFWVNRLTVNERITSAGPAPTDSAGPVTVNLANGNVSMGFNSPSLTTVGGEIGMKFTYNSKKAVNTGFLGRYYNYSGSDNPPSDFSGTNIKQILQRTDSQLNFDWGAGSPGEGVNSDNFMARWTGFLRVPEPGPWEFAATRDDGVIVTIGANGDNAGTKVIDQWNLAHEDPVWNGPSVTINGAVPIDVKYFERATDAGMKLWIRKVGTTTASLIPADWVTSSRSILPGGWSSSSPLAGDLHAFAKAEVKEGSIVFTDVSGDTHTYTKKSAGGYSPPAGESGVAAIDNDGAASLTDGGGVVTVFNRDGTVAALTSPDEVKKPTSPVVSYRPNGLVDRISDRLSGTSSGSTTTYSRSMRFVYQGDTASSLGLDAGENWPGTSNLCPTDSTTSPAYVPAPTGMLCRILYPNHTVNSFLTDTTLLYDASGNLVRINDPGNEVTTFVYDGAGRVTGVRNSLANEWITAVSPASSGLALTRTEIAYDAAGRPSSVTLPAPDGATDQARPRKTYQWPTDGNLVTTVDVAGLTVPATEPSRGHAVTVSYDSAYRTLSTATASGLETHTEWTSSDLQLSATSPQGLKSTVFYDHADRPYEKFGPAPTACFENNRPTAACPGTGHSTTTYDGGMKGLSASYFANNQLSGVPVAYGLGEESTGKIAMDWGAGAPAGITSDQFSARYTGSIVIPQAGDWYFKTIADDGTRLWIDNVMRIDDWVSQSRHWSLPGHIHVDADNTVLPIRLDYLENGGDAHLELNWSRDPNSDFTWVPGSQMKPDYSLTTSTTTEDGVTLAPNGAATATTAVTSSTVGSDYGSEPWLGLLNTSTVDPGGLNLTTKTTYEKGGYNRRTGKTLPAATAADATAETAGTSWSYYSEKEGYGSALGLTNAVCGLPLTTPQYGMLKQTTGAKTGGTDTAVMTQYVYDLMGRVVGAKQSGDSDWTCTTYDSRGRSVSVTYPATDTVAARTVTHRYTSDGTSGGDPRVVVVADSSVTGSPTDGTVTTVTDLLGRTTKYTDVWNVVTETTYDLTGNVAQIRTMKDASVLSTQTFEYDLDSKVTAVKLNGADMARVSYGSATSATVLERGQVTGVTYPAAGAGNGTSLAGITRNTRTGAQTGLTWKFPAGSSATVSDAVLRSQSGRIVQDKTTDAGAVYQSDYSFDAAGRLTNAVIPHHTLTYGYGDSSCDTAAYPGAVVRAGKNSNRTSYTDVAALPSGTTTTSTAYCYDAADRLLGSTITSGAAAPGSNAVADGLVGSEVAYDTGGNTTRLGDETITYDSADRHLSTVTPSGSVSYLRDAFDRVVSRTQTVAGKSGVVRFGFTGGSDTPDVILDDANTVKESIFSLPGGVVVSVPVSGAETWSYPNLHGDVIVTADGDGVRAKNSSGAQLGVALYDPFGQSIDPVTFLVGTVAADDSVVKNRAGADADYGWLGQHQKLTEHVGSIATIEMGARQYVAALGRFLEIDPVEGGVDNDYGYPSDPINVLDLGGTFAQFLAIGVAVGAGNSWNPVGWAILITVGVLAAGALLTMAIAQARSVPFPSHTTKTAKKYKDTKYIVYQIYNKGATWKYGITRRGDERPNSQLGACARYYGSPCEHRKMRETRGYFWARAWEAGYINSYRSRHGHCPPGQRVSCR</sequence>
<dbReference type="KEGG" id="rtx:TI83_00015"/>
<dbReference type="Pfam" id="PF05593">
    <property type="entry name" value="RHS_repeat"/>
    <property type="match status" value="1"/>
</dbReference>
<dbReference type="PATRIC" id="fig|145458.7.peg.4"/>
<keyword evidence="7" id="KW-1185">Reference proteome</keyword>
<dbReference type="InterPro" id="IPR011658">
    <property type="entry name" value="PA14_dom"/>
</dbReference>
<dbReference type="Gene3D" id="2.180.10.10">
    <property type="entry name" value="RHS repeat-associated core"/>
    <property type="match status" value="1"/>
</dbReference>
<evidence type="ECO:0000256" key="2">
    <source>
        <dbReference type="SAM" id="Phobius"/>
    </source>
</evidence>
<name>A0A0C5BC84_9MICO</name>
<evidence type="ECO:0000259" key="4">
    <source>
        <dbReference type="PROSITE" id="PS51820"/>
    </source>
</evidence>
<dbReference type="InterPro" id="IPR006530">
    <property type="entry name" value="YD"/>
</dbReference>
<keyword evidence="3" id="KW-0732">Signal</keyword>
<protein>
    <recommendedName>
        <fullName evidence="4">PA14 domain-containing protein</fullName>
    </recommendedName>
</protein>
<evidence type="ECO:0000256" key="3">
    <source>
        <dbReference type="SAM" id="SignalP"/>
    </source>
</evidence>
<keyword evidence="2" id="KW-0472">Membrane</keyword>
<feature type="region of interest" description="Disordered" evidence="1">
    <location>
        <begin position="69"/>
        <end position="108"/>
    </location>
</feature>
<evidence type="ECO:0000313" key="6">
    <source>
        <dbReference type="EMBL" id="PPI13528.1"/>
    </source>
</evidence>
<accession>A0A0C5BC84</accession>
<keyword evidence="2" id="KW-0812">Transmembrane</keyword>
<dbReference type="SMART" id="SM00758">
    <property type="entry name" value="PA14"/>
    <property type="match status" value="2"/>
</dbReference>
<dbReference type="Proteomes" id="UP000052979">
    <property type="component" value="Unassembled WGS sequence"/>
</dbReference>
<proteinExistence type="predicted"/>
<evidence type="ECO:0000313" key="8">
    <source>
        <dbReference type="Proteomes" id="UP000237966"/>
    </source>
</evidence>
<organism evidence="5 7">
    <name type="scientific">Rathayibacter toxicus</name>
    <dbReference type="NCBI Taxonomy" id="145458"/>
    <lineage>
        <taxon>Bacteria</taxon>
        <taxon>Bacillati</taxon>
        <taxon>Actinomycetota</taxon>
        <taxon>Actinomycetes</taxon>
        <taxon>Micrococcales</taxon>
        <taxon>Microbacteriaceae</taxon>
        <taxon>Rathayibacter</taxon>
    </lineage>
</organism>
<dbReference type="Pfam" id="PF07691">
    <property type="entry name" value="PA14"/>
    <property type="match status" value="2"/>
</dbReference>
<evidence type="ECO:0000313" key="7">
    <source>
        <dbReference type="Proteomes" id="UP000052979"/>
    </source>
</evidence>
<dbReference type="RefSeq" id="WP_027692192.1">
    <property type="nucleotide sequence ID" value="NZ_CP010848.1"/>
</dbReference>
<dbReference type="eggNOG" id="COG3209">
    <property type="taxonomic scope" value="Bacteria"/>
</dbReference>